<dbReference type="Pfam" id="PF20721">
    <property type="entry name" value="C19orf12"/>
    <property type="match status" value="1"/>
</dbReference>
<protein>
    <submittedName>
        <fullName evidence="2">Uncharacterized protein</fullName>
    </submittedName>
</protein>
<dbReference type="OrthoDB" id="5976774at2759"/>
<dbReference type="PANTHER" id="PTHR31493">
    <property type="entry name" value="NAZO FAMILY MEMBER"/>
    <property type="match status" value="1"/>
</dbReference>
<evidence type="ECO:0000256" key="1">
    <source>
        <dbReference type="ARBA" id="ARBA00029457"/>
    </source>
</evidence>
<organism evidence="2 3">
    <name type="scientific">Nasonia vitripennis</name>
    <name type="common">Parasitic wasp</name>
    <dbReference type="NCBI Taxonomy" id="7425"/>
    <lineage>
        <taxon>Eukaryota</taxon>
        <taxon>Metazoa</taxon>
        <taxon>Ecdysozoa</taxon>
        <taxon>Arthropoda</taxon>
        <taxon>Hexapoda</taxon>
        <taxon>Insecta</taxon>
        <taxon>Pterygota</taxon>
        <taxon>Neoptera</taxon>
        <taxon>Endopterygota</taxon>
        <taxon>Hymenoptera</taxon>
        <taxon>Apocrita</taxon>
        <taxon>Proctotrupomorpha</taxon>
        <taxon>Chalcidoidea</taxon>
        <taxon>Pteromalidae</taxon>
        <taxon>Pteromalinae</taxon>
        <taxon>Nasonia</taxon>
    </lineage>
</organism>
<evidence type="ECO:0000313" key="2">
    <source>
        <dbReference type="EnsemblMetazoa" id="XP_001604857"/>
    </source>
</evidence>
<dbReference type="EnsemblMetazoa" id="XM_001604807">
    <property type="protein sequence ID" value="XP_001604857"/>
    <property type="gene ID" value="LOC100113748"/>
</dbReference>
<name>A0A7M7G9Y6_NASVI</name>
<dbReference type="AlphaFoldDB" id="A0A7M7G9Y6"/>
<sequence>MSIATPDLLNAISDLATIREMKVAVSVTSQCGLITAVTTMIGGLIAGPPGIGIGGLVGTAAACYHSNGKFKSVPEILMTEASPEQKEKLADAVRNVLTAENILTLVQLAATIQNNRMLLDTIQKVVRDFLTSDMGYCIS</sequence>
<comment type="similarity">
    <text evidence="1">Belongs to the C19orf12 family.</text>
</comment>
<proteinExistence type="inferred from homology"/>
<dbReference type="PANTHER" id="PTHR31493:SF1">
    <property type="entry name" value="PROTEIN C19ORF12"/>
    <property type="match status" value="1"/>
</dbReference>
<dbReference type="InterPro" id="IPR033369">
    <property type="entry name" value="C19orf12"/>
</dbReference>
<dbReference type="Proteomes" id="UP000002358">
    <property type="component" value="Chromosome 1"/>
</dbReference>
<gene>
    <name evidence="2" type="primary">100113748</name>
</gene>
<keyword evidence="3" id="KW-1185">Reference proteome</keyword>
<reference evidence="2" key="1">
    <citation type="submission" date="2021-01" db="UniProtKB">
        <authorList>
            <consortium name="EnsemblMetazoa"/>
        </authorList>
    </citation>
    <scope>IDENTIFICATION</scope>
</reference>
<accession>A0A7M7G9Y6</accession>
<dbReference type="KEGG" id="nvi:100113748"/>
<evidence type="ECO:0000313" key="3">
    <source>
        <dbReference type="Proteomes" id="UP000002358"/>
    </source>
</evidence>
<dbReference type="InParanoid" id="A0A7M7G9Y6"/>
<dbReference type="OMA" id="TDRMGMT"/>
<dbReference type="FunCoup" id="A0A7M7G9Y6">
    <property type="interactions" value="87"/>
</dbReference>